<dbReference type="InterPro" id="IPR011701">
    <property type="entry name" value="MFS"/>
</dbReference>
<dbReference type="CDD" id="cd17503">
    <property type="entry name" value="MFS_LmrB_MDR_like"/>
    <property type="match status" value="1"/>
</dbReference>
<keyword evidence="4" id="KW-1003">Cell membrane</keyword>
<comment type="similarity">
    <text evidence="2">Belongs to the major facilitator superfamily. EmrB family.</text>
</comment>
<keyword evidence="5 8" id="KW-0812">Transmembrane</keyword>
<dbReference type="PANTHER" id="PTHR42718:SF9">
    <property type="entry name" value="MAJOR FACILITATOR SUPERFAMILY MULTIDRUG TRANSPORTER MFSC"/>
    <property type="match status" value="1"/>
</dbReference>
<feature type="transmembrane region" description="Helical" evidence="8">
    <location>
        <begin position="59"/>
        <end position="80"/>
    </location>
</feature>
<reference evidence="10" key="1">
    <citation type="submission" date="2011-11" db="EMBL/GenBank/DDBJ databases">
        <title>Improved High-Quality Draft sequence of Desulfovibrio sp. U5L.</title>
        <authorList>
            <consortium name="US DOE Joint Genome Institute"/>
            <person name="Lucas S."/>
            <person name="Han J."/>
            <person name="Lapidus A."/>
            <person name="Cheng J.-F."/>
            <person name="Goodwin L."/>
            <person name="Pitluck S."/>
            <person name="Peters L."/>
            <person name="Ovchinnikova G."/>
            <person name="Held B."/>
            <person name="Detter J.C."/>
            <person name="Han C."/>
            <person name="Tapia R."/>
            <person name="Land M."/>
            <person name="Hauser L."/>
            <person name="Kyrpides N."/>
            <person name="Ivanova N."/>
            <person name="Pagani I."/>
            <person name="Gabster J."/>
            <person name="Walker C."/>
            <person name="Stolyar S."/>
            <person name="Stahl D."/>
            <person name="Arkin A."/>
            <person name="Dehal P."/>
            <person name="Hazen T."/>
            <person name="Woyke T."/>
        </authorList>
    </citation>
    <scope>NUCLEOTIDE SEQUENCE [LARGE SCALE GENOMIC DNA]</scope>
    <source>
        <strain evidence="10">U5L</strain>
    </source>
</reference>
<dbReference type="PROSITE" id="PS50850">
    <property type="entry name" value="MFS"/>
    <property type="match status" value="1"/>
</dbReference>
<dbReference type="InterPro" id="IPR036259">
    <property type="entry name" value="MFS_trans_sf"/>
</dbReference>
<feature type="transmembrane region" description="Helical" evidence="8">
    <location>
        <begin position="116"/>
        <end position="136"/>
    </location>
</feature>
<evidence type="ECO:0000313" key="10">
    <source>
        <dbReference type="EMBL" id="EIG52051.1"/>
    </source>
</evidence>
<comment type="subcellular location">
    <subcellularLocation>
        <location evidence="1">Cell membrane</location>
        <topology evidence="1">Multi-pass membrane protein</topology>
    </subcellularLocation>
</comment>
<feature type="transmembrane region" description="Helical" evidence="8">
    <location>
        <begin position="87"/>
        <end position="104"/>
    </location>
</feature>
<dbReference type="NCBIfam" id="TIGR00711">
    <property type="entry name" value="efflux_EmrB"/>
    <property type="match status" value="1"/>
</dbReference>
<evidence type="ECO:0000256" key="1">
    <source>
        <dbReference type="ARBA" id="ARBA00004651"/>
    </source>
</evidence>
<dbReference type="Gene3D" id="1.20.1250.20">
    <property type="entry name" value="MFS general substrate transporter like domains"/>
    <property type="match status" value="1"/>
</dbReference>
<feature type="transmembrane region" description="Helical" evidence="8">
    <location>
        <begin position="173"/>
        <end position="193"/>
    </location>
</feature>
<dbReference type="PANTHER" id="PTHR42718">
    <property type="entry name" value="MAJOR FACILITATOR SUPERFAMILY MULTIDRUG TRANSPORTER MFSC"/>
    <property type="match status" value="1"/>
</dbReference>
<keyword evidence="3" id="KW-0813">Transport</keyword>
<evidence type="ECO:0000256" key="5">
    <source>
        <dbReference type="ARBA" id="ARBA00022692"/>
    </source>
</evidence>
<feature type="transmembrane region" description="Helical" evidence="8">
    <location>
        <begin position="495"/>
        <end position="512"/>
    </location>
</feature>
<proteinExistence type="inferred from homology"/>
<keyword evidence="7 8" id="KW-0472">Membrane</keyword>
<organism evidence="10">
    <name type="scientific">Desulfovibrio sp. U5L</name>
    <dbReference type="NCBI Taxonomy" id="596152"/>
    <lineage>
        <taxon>Bacteria</taxon>
        <taxon>Pseudomonadati</taxon>
        <taxon>Thermodesulfobacteriota</taxon>
        <taxon>Desulfovibrionia</taxon>
        <taxon>Desulfovibrionales</taxon>
        <taxon>Desulfovibrionaceae</taxon>
        <taxon>Desulfovibrio</taxon>
    </lineage>
</organism>
<dbReference type="HOGENOM" id="CLU_000960_28_0_7"/>
<evidence type="ECO:0000259" key="9">
    <source>
        <dbReference type="PROSITE" id="PS50850"/>
    </source>
</evidence>
<dbReference type="PRINTS" id="PR01036">
    <property type="entry name" value="TCRTETB"/>
</dbReference>
<feature type="transmembrane region" description="Helical" evidence="8">
    <location>
        <begin position="205"/>
        <end position="225"/>
    </location>
</feature>
<dbReference type="Gene3D" id="1.20.1720.10">
    <property type="entry name" value="Multidrug resistance protein D"/>
    <property type="match status" value="1"/>
</dbReference>
<dbReference type="InterPro" id="IPR020846">
    <property type="entry name" value="MFS_dom"/>
</dbReference>
<dbReference type="eggNOG" id="COG2814">
    <property type="taxonomic scope" value="Bacteria"/>
</dbReference>
<evidence type="ECO:0000256" key="4">
    <source>
        <dbReference type="ARBA" id="ARBA00022475"/>
    </source>
</evidence>
<dbReference type="Pfam" id="PF07690">
    <property type="entry name" value="MFS_1"/>
    <property type="match status" value="1"/>
</dbReference>
<feature type="transmembrane region" description="Helical" evidence="8">
    <location>
        <begin position="148"/>
        <end position="167"/>
    </location>
</feature>
<evidence type="ECO:0000256" key="8">
    <source>
        <dbReference type="SAM" id="Phobius"/>
    </source>
</evidence>
<dbReference type="OrthoDB" id="9807274at2"/>
<feature type="transmembrane region" description="Helical" evidence="8">
    <location>
        <begin position="335"/>
        <end position="355"/>
    </location>
</feature>
<name>I2PWZ5_9BACT</name>
<dbReference type="AlphaFoldDB" id="I2PWZ5"/>
<feature type="domain" description="Major facilitator superfamily (MFS) profile" evidence="9">
    <location>
        <begin position="21"/>
        <end position="517"/>
    </location>
</feature>
<dbReference type="GO" id="GO:0022857">
    <property type="term" value="F:transmembrane transporter activity"/>
    <property type="evidence" value="ECO:0007669"/>
    <property type="project" value="InterPro"/>
</dbReference>
<dbReference type="STRING" id="596152.DesU5LDRAFT_0337"/>
<dbReference type="GO" id="GO:0005886">
    <property type="term" value="C:plasma membrane"/>
    <property type="evidence" value="ECO:0007669"/>
    <property type="project" value="UniProtKB-SubCell"/>
</dbReference>
<dbReference type="SUPFAM" id="SSF103473">
    <property type="entry name" value="MFS general substrate transporter"/>
    <property type="match status" value="1"/>
</dbReference>
<feature type="transmembrane region" description="Helical" evidence="8">
    <location>
        <begin position="274"/>
        <end position="298"/>
    </location>
</feature>
<sequence>MTPQTVESLIDRYGAAYKWYATVAVMMGCIATVLSSTMFNVAMPDIMGEFGMGQDQVQWLSTAFLAAMTTSMLLTGWALAVYGPLPAYLAALLAFIVGSLIGGLSGGAEVLILSRVIQGASAGLIQPVTMVVILTVFDPSKRGTAMGIYTLGIVVAPALGPTLGGVLIDNYSWRYICFIGIPLCFVGGALGLVFLPRQAKGKAGVFDLAGFILLCLAVGSLLAGLSNGQRQGWDSNFVLGSFGVSACAWSGFLVREQTCKAPLLPLGVYKNPRFLAAALVSFILGMGLFGSTYLIPLFVQTIQGYTPTEAGLMLMPAGLALGLVSPLSGRLADRIPPYLLIILGLVLFGWSALLMTEADTSTDFWVFTWWVLLGRLGLGCITPALNSGAVRVLKPVQMGHGAGNINFMRQLGGAVGVSLLSVYLERQTTLYCQAFNVLQTGTHAAADTLDIVSMILSKAGIVDNIAQAIRPEAAYYFLSQMIDAQGRMMGFRESFLLTAAVFAVGIVPAWFMRQGRSRIRPPE</sequence>
<evidence type="ECO:0000256" key="3">
    <source>
        <dbReference type="ARBA" id="ARBA00022448"/>
    </source>
</evidence>
<dbReference type="InterPro" id="IPR004638">
    <property type="entry name" value="EmrB-like"/>
</dbReference>
<evidence type="ECO:0000256" key="7">
    <source>
        <dbReference type="ARBA" id="ARBA00023136"/>
    </source>
</evidence>
<feature type="transmembrane region" description="Helical" evidence="8">
    <location>
        <begin position="367"/>
        <end position="385"/>
    </location>
</feature>
<feature type="transmembrane region" description="Helical" evidence="8">
    <location>
        <begin position="19"/>
        <end position="39"/>
    </location>
</feature>
<dbReference type="EMBL" id="JH600068">
    <property type="protein sequence ID" value="EIG52051.1"/>
    <property type="molecule type" value="Genomic_DNA"/>
</dbReference>
<evidence type="ECO:0000256" key="2">
    <source>
        <dbReference type="ARBA" id="ARBA00008537"/>
    </source>
</evidence>
<evidence type="ECO:0000256" key="6">
    <source>
        <dbReference type="ARBA" id="ARBA00022989"/>
    </source>
</evidence>
<protein>
    <submittedName>
        <fullName evidence="10">Drug resistance transporter, EmrB/QacA subfamily</fullName>
    </submittedName>
</protein>
<gene>
    <name evidence="10" type="ORF">DesU5LDRAFT_0337</name>
</gene>
<accession>I2PWZ5</accession>
<feature type="transmembrane region" description="Helical" evidence="8">
    <location>
        <begin position="310"/>
        <end position="328"/>
    </location>
</feature>
<keyword evidence="6 8" id="KW-1133">Transmembrane helix</keyword>